<evidence type="ECO:0000256" key="1">
    <source>
        <dbReference type="ARBA" id="ARBA00010556"/>
    </source>
</evidence>
<dbReference type="Pfam" id="PF00207">
    <property type="entry name" value="A2M"/>
    <property type="match status" value="1"/>
</dbReference>
<keyword evidence="2" id="KW-0732">Signal</keyword>
<dbReference type="InterPro" id="IPR021868">
    <property type="entry name" value="Alpha_2_Macroglob_MG3"/>
</dbReference>
<feature type="domain" description="Alpha-2-macroglobulin" evidence="4">
    <location>
        <begin position="1083"/>
        <end position="1173"/>
    </location>
</feature>
<accession>I4BZX8</accession>
<dbReference type="PANTHER" id="PTHR40094">
    <property type="entry name" value="ALPHA-2-MACROGLOBULIN HOMOLOG"/>
    <property type="match status" value="1"/>
</dbReference>
<feature type="signal peptide" evidence="2">
    <location>
        <begin position="1"/>
        <end position="24"/>
    </location>
</feature>
<dbReference type="SMART" id="SM01419">
    <property type="entry name" value="Thiol-ester_cl"/>
    <property type="match status" value="1"/>
</dbReference>
<organism evidence="5 6">
    <name type="scientific">Desulfomonile tiedjei (strain ATCC 49306 / DSM 6799 / DCB-1)</name>
    <dbReference type="NCBI Taxonomy" id="706587"/>
    <lineage>
        <taxon>Bacteria</taxon>
        <taxon>Pseudomonadati</taxon>
        <taxon>Thermodesulfobacteriota</taxon>
        <taxon>Desulfomonilia</taxon>
        <taxon>Desulfomonilales</taxon>
        <taxon>Desulfomonilaceae</taxon>
        <taxon>Desulfomonile</taxon>
    </lineage>
</organism>
<keyword evidence="6" id="KW-1185">Reference proteome</keyword>
<dbReference type="SUPFAM" id="SSF48239">
    <property type="entry name" value="Terpenoid cyclases/Protein prenyltransferases"/>
    <property type="match status" value="1"/>
</dbReference>
<evidence type="ECO:0000313" key="5">
    <source>
        <dbReference type="EMBL" id="AFM22869.1"/>
    </source>
</evidence>
<dbReference type="SMART" id="SM01360">
    <property type="entry name" value="A2M"/>
    <property type="match status" value="1"/>
</dbReference>
<dbReference type="InterPro" id="IPR002890">
    <property type="entry name" value="MG2"/>
</dbReference>
<gene>
    <name evidence="5" type="ordered locus">Desti_0121</name>
</gene>
<dbReference type="CDD" id="cd02891">
    <property type="entry name" value="A2M_like"/>
    <property type="match status" value="1"/>
</dbReference>
<dbReference type="eggNOG" id="COG2373">
    <property type="taxonomic scope" value="Bacteria"/>
</dbReference>
<dbReference type="OrthoDB" id="9767116at2"/>
<evidence type="ECO:0000256" key="2">
    <source>
        <dbReference type="SAM" id="SignalP"/>
    </source>
</evidence>
<dbReference type="SMART" id="SM01359">
    <property type="entry name" value="A2M_N_2"/>
    <property type="match status" value="1"/>
</dbReference>
<dbReference type="EMBL" id="CP003360">
    <property type="protein sequence ID" value="AFM22869.1"/>
    <property type="molecule type" value="Genomic_DNA"/>
</dbReference>
<dbReference type="InterPro" id="IPR008930">
    <property type="entry name" value="Terpenoid_cyclase/PrenylTrfase"/>
</dbReference>
<dbReference type="Gene3D" id="1.50.10.20">
    <property type="match status" value="1"/>
</dbReference>
<evidence type="ECO:0000313" key="6">
    <source>
        <dbReference type="Proteomes" id="UP000006055"/>
    </source>
</evidence>
<dbReference type="InterPro" id="IPR011625">
    <property type="entry name" value="A2M_N_BRD"/>
</dbReference>
<dbReference type="InterPro" id="IPR051802">
    <property type="entry name" value="YfhM-like"/>
</dbReference>
<dbReference type="Proteomes" id="UP000006055">
    <property type="component" value="Chromosome"/>
</dbReference>
<dbReference type="HOGENOM" id="CLU_002018_0_0_7"/>
<dbReference type="InterPro" id="IPR001599">
    <property type="entry name" value="Macroglobln_a2"/>
</dbReference>
<dbReference type="Pfam" id="PF17973">
    <property type="entry name" value="bMG10"/>
    <property type="match status" value="1"/>
</dbReference>
<dbReference type="PANTHER" id="PTHR40094:SF1">
    <property type="entry name" value="UBIQUITIN DOMAIN-CONTAINING PROTEIN"/>
    <property type="match status" value="1"/>
</dbReference>
<dbReference type="InterPro" id="IPR041462">
    <property type="entry name" value="Bact_A2M_MG6"/>
</dbReference>
<dbReference type="RefSeq" id="WP_014808028.1">
    <property type="nucleotide sequence ID" value="NC_018025.1"/>
</dbReference>
<sequence length="1780" mass="196863">MKKGCLAGLLLSLVFLILLGQAFAEDRNLTVYAYRYNFGDNRWAVMLNFNHPVFPSNLTGATTVTAEKSGEQFDLVDPATDRPASAPSKRFILVGKKSFTKPVSITIAIEKSLTDSSGRFLLEKPFSYQFLSVTTVYVTNFSTFYRSKTDKGVKFSTTESISEDEFSKIALEIVPQVPNMKVSRQGFQNYQITGNFEFGRNYKLKIAPVAVSGGKAVLEAKEFSFTGPGIKPDISIKTDRSIVELRGRQLMSLTLSNVDKVRCELTRVPAFLLPEASGQNSGGKQTAKFNLESQIAELKKLSGISPLFLSESSQDSEVFFAKEGKDHVYPFSIPLAFRKNPDDGGAWLVSFKDPDNNFHGAASRLVQITDLSITYKSSPKNLLLWVTTLYAGQPVPGAEVLLSTVDGAKFFPGKTDENGCLIISEGQEVPSVDASGTLTKRQLLLASVGWAVAATPTDSCGLQLNGFELKPFTVTPQKAVKDSVDSYTGYAFTERGVYKPGETVHFKFLARGYEQNKIISPVGKKVHIEITDPRDEVSYSKNLELNEYGSCWDTFEVKSFFPVGTYNLKASIVRSEGKTNTFSTTFMVQEFKRIKHYASLFLKQKRVTGAFVGVKRDEDFLVADISGQYYTGGPVKHGKVRWKATLVPAVNKVKEWDAFFFGNESDTTQFMESGESMLDSQGKLSVSIPLDARLLTGIYGVEVSATVLDVDGEPATEVTTYNPIPNVMVGVSDHPKQVQTGYSAPLRIVVVDREGKSVKSGTLEVGILKQDYYYTEKRDDEGSVSESWEEGWMKTLTTQVSLTDGQAVFQPEFNEGGSYMLSFTYADDLGKYTTQIVFKVGWQEYDTWARENLKTGPRTGREILLSLNKKEYKVGDQLSAQFSIPRPVKKCLVTVEKSGILEYRVVDVNGTNGSFQITTSKEFQPNAYISVFAPAGRAGFPVYTSQVDSDIPMIYFGYANVAVRSEAQSLRVEIQPSTADLKGRPGEKKVLDFHVTDQANKGIVSEMAVCVVDEAVLALTRFQTPTLSSLAQFTLPLGVFSGDLRLGLVSQDLYRLLSTKPLTGGGMGLGEVNPTLRKDFRPVAYFNPAVVTDATGKATVEFTLPDTTTSYRVYAVVCDKQAGFASAQRNMVVTKEFFVEPSLPRFLVPGDKVTFPLVLHNKTADKGHAEIRSEASGDLELRVLQPGISLEPWSSAVIKASAHALGGTAAKGVMRFSGNFTADKAKFTDAIELTLPIHSRFLPVNKTQIGDFTQKTQVNVSFPDAIRHMDPGSINPADFKANIILSMTNWSKLTPGLRYLLHFPYGCIEQTSSGVIPLAALRGLVQSGTIPGIRIAEVDKFLTSGVNRLLSMQLPTGGFVYWPGQTEVSWWGTMYATFALMVAKDGGFAVPEDRLAKALNFLEDKLFDKNETDRYHGSAWTKELALFNLSQGGRLTAQDLDRFMATYGSLSNEGKALLILAAKKIKLLPDAKLVQMVKQLEPKVDAHRSNYTDSSYREIALCLLAAVETKADREKANTWAGLLIRGLKPEGRWFSTADTGWCLFALSKYYRTVHQEKLHATKIVLDYGDKPKEFTLSNASESLELDPKALVKSGKLSIQSDSKSLIGYTLNFQYPDVVTDPAHLSNGFTLTKRMENLNGKEEIRVGDVIRVTLEMDLRDPAKRRDYGKLEYLALEDPVPAGIVPINSDLKTEGVDSSQSKPEGYGPDWMDNFTPSYFEFRDDGVRVFKDTAWTGRYKYSYLARATAEGEFWMRGSRISLMYHPERFGKTLGKKVIILPAQ</sequence>
<evidence type="ECO:0000259" key="4">
    <source>
        <dbReference type="SMART" id="SM01360"/>
    </source>
</evidence>
<dbReference type="Gene3D" id="2.60.40.1930">
    <property type="match status" value="1"/>
</dbReference>
<dbReference type="Gene3D" id="2.20.130.20">
    <property type="match status" value="1"/>
</dbReference>
<feature type="chain" id="PRO_5003687065" evidence="2">
    <location>
        <begin position="25"/>
        <end position="1780"/>
    </location>
</feature>
<dbReference type="GO" id="GO:0004866">
    <property type="term" value="F:endopeptidase inhibitor activity"/>
    <property type="evidence" value="ECO:0007669"/>
    <property type="project" value="InterPro"/>
</dbReference>
<evidence type="ECO:0000259" key="3">
    <source>
        <dbReference type="SMART" id="SM01359"/>
    </source>
</evidence>
<dbReference type="Pfam" id="PF17962">
    <property type="entry name" value="bMG6"/>
    <property type="match status" value="1"/>
</dbReference>
<dbReference type="Pfam" id="PF11974">
    <property type="entry name" value="bMG3"/>
    <property type="match status" value="1"/>
</dbReference>
<dbReference type="InterPro" id="IPR047565">
    <property type="entry name" value="Alpha-macroglob_thiol-ester_cl"/>
</dbReference>
<reference evidence="6" key="1">
    <citation type="submission" date="2012-06" db="EMBL/GenBank/DDBJ databases">
        <title>Complete sequence of chromosome of Desulfomonile tiedjei DSM 6799.</title>
        <authorList>
            <person name="Lucas S."/>
            <person name="Copeland A."/>
            <person name="Lapidus A."/>
            <person name="Glavina del Rio T."/>
            <person name="Dalin E."/>
            <person name="Tice H."/>
            <person name="Bruce D."/>
            <person name="Goodwin L."/>
            <person name="Pitluck S."/>
            <person name="Peters L."/>
            <person name="Ovchinnikova G."/>
            <person name="Zeytun A."/>
            <person name="Lu M."/>
            <person name="Kyrpides N."/>
            <person name="Mavromatis K."/>
            <person name="Ivanova N."/>
            <person name="Brettin T."/>
            <person name="Detter J.C."/>
            <person name="Han C."/>
            <person name="Larimer F."/>
            <person name="Land M."/>
            <person name="Hauser L."/>
            <person name="Markowitz V."/>
            <person name="Cheng J.-F."/>
            <person name="Hugenholtz P."/>
            <person name="Woyke T."/>
            <person name="Wu D."/>
            <person name="Spring S."/>
            <person name="Schroeder M."/>
            <person name="Brambilla E."/>
            <person name="Klenk H.-P."/>
            <person name="Eisen J.A."/>
        </authorList>
    </citation>
    <scope>NUCLEOTIDE SEQUENCE [LARGE SCALE GENOMIC DNA]</scope>
    <source>
        <strain evidence="6">ATCC 49306 / DSM 6799 / DCB-1</strain>
    </source>
</reference>
<feature type="domain" description="Alpha-2-macroglobulin bait region" evidence="3">
    <location>
        <begin position="863"/>
        <end position="1019"/>
    </location>
</feature>
<comment type="similarity">
    <text evidence="1">Belongs to the protease inhibitor I39 (alpha-2-macroglobulin) family. Bacterial alpha-2-macroglobulin subfamily.</text>
</comment>
<dbReference type="Pfam" id="PF01835">
    <property type="entry name" value="MG2"/>
    <property type="match status" value="1"/>
</dbReference>
<dbReference type="Pfam" id="PF07703">
    <property type="entry name" value="A2M_BRD"/>
    <property type="match status" value="1"/>
</dbReference>
<dbReference type="InterPro" id="IPR041246">
    <property type="entry name" value="Bact_MG10"/>
</dbReference>
<dbReference type="STRING" id="706587.Desti_0121"/>
<dbReference type="KEGG" id="dti:Desti_0121"/>
<name>I4BZX8_DESTA</name>
<dbReference type="PATRIC" id="fig|706587.4.peg.138"/>
<proteinExistence type="inferred from homology"/>
<protein>
    <submittedName>
        <fullName evidence="5">Large extracellular alpha-helical protein</fullName>
    </submittedName>
</protein>